<sequence length="214" mass="22988">MKRVKNSLLLSVLLTLLGSSQVFCMPIQWSGNNHYYDLVAGNANWTDDLVAASTLEFNGMNGYLATITSAAENGFILNSFFSSNQSMAFVGGRDLGGLSQNPPAADIGKWVWYNGPENGIQFYQEDASGGTTTGPYNYANWELGQPNRSDIHYLAMSLNTGTWYDTNNGGYTGAPVRVSGYVVEYSTSVPEPATILLLGAGLAGLVGTGIRRTK</sequence>
<dbReference type="Gene3D" id="3.10.100.10">
    <property type="entry name" value="Mannose-Binding Protein A, subunit A"/>
    <property type="match status" value="1"/>
</dbReference>
<accession>A0A3B1BPU6</accession>
<dbReference type="NCBIfam" id="TIGR02595">
    <property type="entry name" value="PEP_CTERM"/>
    <property type="match status" value="1"/>
</dbReference>
<organism evidence="2">
    <name type="scientific">hydrothermal vent metagenome</name>
    <dbReference type="NCBI Taxonomy" id="652676"/>
    <lineage>
        <taxon>unclassified sequences</taxon>
        <taxon>metagenomes</taxon>
        <taxon>ecological metagenomes</taxon>
    </lineage>
</organism>
<protein>
    <recommendedName>
        <fullName evidence="1">C-type lectin domain-containing protein</fullName>
    </recommendedName>
</protein>
<gene>
    <name evidence="2" type="ORF">MNBD_GAMMA24-1695</name>
</gene>
<dbReference type="SUPFAM" id="SSF56436">
    <property type="entry name" value="C-type lectin-like"/>
    <property type="match status" value="1"/>
</dbReference>
<feature type="domain" description="C-type lectin" evidence="1">
    <location>
        <begin position="31"/>
        <end position="167"/>
    </location>
</feature>
<dbReference type="InterPro" id="IPR013424">
    <property type="entry name" value="Ice-binding_C"/>
</dbReference>
<dbReference type="PROSITE" id="PS50041">
    <property type="entry name" value="C_TYPE_LECTIN_2"/>
    <property type="match status" value="1"/>
</dbReference>
<evidence type="ECO:0000313" key="2">
    <source>
        <dbReference type="EMBL" id="VAX13854.1"/>
    </source>
</evidence>
<evidence type="ECO:0000259" key="1">
    <source>
        <dbReference type="PROSITE" id="PS50041"/>
    </source>
</evidence>
<dbReference type="InterPro" id="IPR016186">
    <property type="entry name" value="C-type_lectin-like/link_sf"/>
</dbReference>
<dbReference type="EMBL" id="UOFZ01000143">
    <property type="protein sequence ID" value="VAX13854.1"/>
    <property type="molecule type" value="Genomic_DNA"/>
</dbReference>
<dbReference type="AlphaFoldDB" id="A0A3B1BPU6"/>
<proteinExistence type="predicted"/>
<name>A0A3B1BPU6_9ZZZZ</name>
<reference evidence="2" key="1">
    <citation type="submission" date="2018-06" db="EMBL/GenBank/DDBJ databases">
        <authorList>
            <person name="Zhirakovskaya E."/>
        </authorList>
    </citation>
    <scope>NUCLEOTIDE SEQUENCE</scope>
</reference>
<dbReference type="InterPro" id="IPR001304">
    <property type="entry name" value="C-type_lectin-like"/>
</dbReference>
<dbReference type="Pfam" id="PF07589">
    <property type="entry name" value="PEP-CTERM"/>
    <property type="match status" value="1"/>
</dbReference>
<dbReference type="InterPro" id="IPR016187">
    <property type="entry name" value="CTDL_fold"/>
</dbReference>